<dbReference type="PANTHER" id="PTHR43792">
    <property type="entry name" value="GNAT FAMILY, PUTATIVE (AFU_ORTHOLOGUE AFUA_3G00765)-RELATED-RELATED"/>
    <property type="match status" value="1"/>
</dbReference>
<comment type="caution">
    <text evidence="2">The sequence shown here is derived from an EMBL/GenBank/DDBJ whole genome shotgun (WGS) entry which is preliminary data.</text>
</comment>
<dbReference type="EMBL" id="JBCITK010000001">
    <property type="protein sequence ID" value="MEN0645456.1"/>
    <property type="molecule type" value="Genomic_DNA"/>
</dbReference>
<dbReference type="GO" id="GO:0016740">
    <property type="term" value="F:transferase activity"/>
    <property type="evidence" value="ECO:0007669"/>
    <property type="project" value="UniProtKB-KW"/>
</dbReference>
<accession>A0ABU9VNH0</accession>
<dbReference type="Gene3D" id="3.40.630.30">
    <property type="match status" value="1"/>
</dbReference>
<dbReference type="InterPro" id="IPR016181">
    <property type="entry name" value="Acyl_CoA_acyltransferase"/>
</dbReference>
<dbReference type="SUPFAM" id="SSF55729">
    <property type="entry name" value="Acyl-CoA N-acyltransferases (Nat)"/>
    <property type="match status" value="1"/>
</dbReference>
<evidence type="ECO:0000313" key="2">
    <source>
        <dbReference type="EMBL" id="MEN0645456.1"/>
    </source>
</evidence>
<proteinExistence type="predicted"/>
<dbReference type="EC" id="2.-.-.-" evidence="2"/>
<feature type="domain" description="N-acetyltransferase" evidence="1">
    <location>
        <begin position="12"/>
        <end position="177"/>
    </location>
</feature>
<dbReference type="InterPro" id="IPR000182">
    <property type="entry name" value="GNAT_dom"/>
</dbReference>
<protein>
    <submittedName>
        <fullName evidence="2">GNAT family protein</fullName>
        <ecNumber evidence="2">2.-.-.-</ecNumber>
    </submittedName>
</protein>
<dbReference type="PROSITE" id="PS51186">
    <property type="entry name" value="GNAT"/>
    <property type="match status" value="1"/>
</dbReference>
<dbReference type="PANTHER" id="PTHR43792:SF9">
    <property type="entry name" value="RIBOSOMAL-PROTEIN-ALANINE ACETYLTRANSFERASE"/>
    <property type="match status" value="1"/>
</dbReference>
<sequence length="180" mass="20599">MTPFPTITTERLILREITPADATAMYEYLSDPEVTKQMALDPYESPKAIADEEIRWYHSIREQGTGIRWGITLKDKNIVIGSCGFLNRAKQHSRAEIGFELHPAHWRKGIASEAIQAVLSYGFQTYELQRIEAIVDPANTGSRQILQKHGFIEEGRLRQYEYFAGAFQDVLMYSILKTES</sequence>
<dbReference type="RefSeq" id="WP_343132029.1">
    <property type="nucleotide sequence ID" value="NZ_JBCITK010000001.1"/>
</dbReference>
<dbReference type="Proteomes" id="UP001418796">
    <property type="component" value="Unassembled WGS sequence"/>
</dbReference>
<name>A0ABU9VNH0_9BACI</name>
<evidence type="ECO:0000313" key="3">
    <source>
        <dbReference type="Proteomes" id="UP001418796"/>
    </source>
</evidence>
<dbReference type="CDD" id="cd04301">
    <property type="entry name" value="NAT_SF"/>
    <property type="match status" value="1"/>
</dbReference>
<keyword evidence="3" id="KW-1185">Reference proteome</keyword>
<dbReference type="InterPro" id="IPR051531">
    <property type="entry name" value="N-acetyltransferase"/>
</dbReference>
<gene>
    <name evidence="2" type="ORF">MKY91_20010</name>
</gene>
<reference evidence="2 3" key="1">
    <citation type="submission" date="2024-03" db="EMBL/GenBank/DDBJ databases">
        <title>Bacilli Hybrid Assemblies.</title>
        <authorList>
            <person name="Kovac J."/>
        </authorList>
    </citation>
    <scope>NUCLEOTIDE SEQUENCE [LARGE SCALE GENOMIC DNA]</scope>
    <source>
        <strain evidence="2 3">FSL R7-0666</strain>
    </source>
</reference>
<evidence type="ECO:0000259" key="1">
    <source>
        <dbReference type="PROSITE" id="PS51186"/>
    </source>
</evidence>
<keyword evidence="2" id="KW-0808">Transferase</keyword>
<organism evidence="2 3">
    <name type="scientific">Alkalicoccobacillus gibsonii</name>
    <dbReference type="NCBI Taxonomy" id="79881"/>
    <lineage>
        <taxon>Bacteria</taxon>
        <taxon>Bacillati</taxon>
        <taxon>Bacillota</taxon>
        <taxon>Bacilli</taxon>
        <taxon>Bacillales</taxon>
        <taxon>Bacillaceae</taxon>
        <taxon>Alkalicoccobacillus</taxon>
    </lineage>
</organism>
<dbReference type="Pfam" id="PF13302">
    <property type="entry name" value="Acetyltransf_3"/>
    <property type="match status" value="1"/>
</dbReference>